<organism evidence="1 2">
    <name type="scientific">Ixodes scapularis</name>
    <name type="common">Black-legged tick</name>
    <name type="synonym">Deer tick</name>
    <dbReference type="NCBI Taxonomy" id="6945"/>
    <lineage>
        <taxon>Eukaryota</taxon>
        <taxon>Metazoa</taxon>
        <taxon>Ecdysozoa</taxon>
        <taxon>Arthropoda</taxon>
        <taxon>Chelicerata</taxon>
        <taxon>Arachnida</taxon>
        <taxon>Acari</taxon>
        <taxon>Parasitiformes</taxon>
        <taxon>Ixodida</taxon>
        <taxon>Ixodoidea</taxon>
        <taxon>Ixodidae</taxon>
        <taxon>Ixodinae</taxon>
        <taxon>Ixodes</taxon>
    </lineage>
</organism>
<dbReference type="InParanoid" id="A0A1S4LHF2"/>
<dbReference type="InterPro" id="IPR012337">
    <property type="entry name" value="RNaseH-like_sf"/>
</dbReference>
<dbReference type="VEuPathDB" id="VectorBase:ISCW014069"/>
<sequence length="70" mass="7924">SYMGATVSWLEPTALTRKSAVLICRRMPGRITYDKLASTLLETFQDYDLQGKVTKVVTDNGSNFVKAFRY</sequence>
<keyword evidence="2" id="KW-1185">Reference proteome</keyword>
<protein>
    <submittedName>
        <fullName evidence="1">Uncharacterized protein</fullName>
    </submittedName>
</protein>
<dbReference type="SUPFAM" id="SSF53098">
    <property type="entry name" value="Ribonuclease H-like"/>
    <property type="match status" value="1"/>
</dbReference>
<dbReference type="AlphaFoldDB" id="A0A1S4LHF2"/>
<reference evidence="2" key="1">
    <citation type="submission" date="2008-03" db="EMBL/GenBank/DDBJ databases">
        <title>Annotation of Ixodes scapularis.</title>
        <authorList>
            <consortium name="Ixodes scapularis Genome Project Consortium"/>
            <person name="Caler E."/>
            <person name="Hannick L.I."/>
            <person name="Bidwell S."/>
            <person name="Joardar V."/>
            <person name="Thiagarajan M."/>
            <person name="Amedeo P."/>
            <person name="Galinsky K.J."/>
            <person name="Schobel S."/>
            <person name="Inman J."/>
            <person name="Hostetler J."/>
            <person name="Miller J."/>
            <person name="Hammond M."/>
            <person name="Megy K."/>
            <person name="Lawson D."/>
            <person name="Kodira C."/>
            <person name="Sutton G."/>
            <person name="Meyer J."/>
            <person name="Hill C.A."/>
            <person name="Birren B."/>
            <person name="Nene V."/>
            <person name="Collins F."/>
            <person name="Alarcon-Chaidez F."/>
            <person name="Wikel S."/>
            <person name="Strausberg R."/>
        </authorList>
    </citation>
    <scope>NUCLEOTIDE SEQUENCE [LARGE SCALE GENOMIC DNA]</scope>
    <source>
        <strain evidence="2">Wikel</strain>
    </source>
</reference>
<dbReference type="Proteomes" id="UP000001555">
    <property type="component" value="Unassembled WGS sequence"/>
</dbReference>
<evidence type="ECO:0000313" key="1">
    <source>
        <dbReference type="EnsemblMetazoa" id="ISCW014069-PA"/>
    </source>
</evidence>
<dbReference type="EnsemblMetazoa" id="ISCW014069-RA">
    <property type="protein sequence ID" value="ISCW014069-PA"/>
    <property type="gene ID" value="ISCW014069"/>
</dbReference>
<accession>A0A1S4LHF2</accession>
<proteinExistence type="predicted"/>
<dbReference type="PANTHER" id="PTHR47501">
    <property type="entry name" value="TRANSPOSASE-RELATED"/>
    <property type="match status" value="1"/>
</dbReference>
<dbReference type="EMBL" id="ABJB010271519">
    <property type="status" value="NOT_ANNOTATED_CDS"/>
    <property type="molecule type" value="Genomic_DNA"/>
</dbReference>
<dbReference type="VEuPathDB" id="VectorBase:ISCI014069"/>
<evidence type="ECO:0000313" key="2">
    <source>
        <dbReference type="Proteomes" id="UP000001555"/>
    </source>
</evidence>
<name>A0A1S4LHF2_IXOSC</name>
<reference evidence="1" key="2">
    <citation type="submission" date="2020-05" db="UniProtKB">
        <authorList>
            <consortium name="EnsemblMetazoa"/>
        </authorList>
    </citation>
    <scope>IDENTIFICATION</scope>
    <source>
        <strain evidence="1">wikel</strain>
    </source>
</reference>